<dbReference type="CDD" id="cd00293">
    <property type="entry name" value="USP-like"/>
    <property type="match status" value="1"/>
</dbReference>
<dbReference type="STRING" id="1324957.K933_12026"/>
<reference evidence="3 4" key="1">
    <citation type="journal article" date="2013" name="Genome Announc.">
        <title>Draft Genome Sequence of 'Candidatus Halobonum tyrrellensis' Strain G22, Isolated from the Hypersaline Waters of Lake Tyrrell, Australia.</title>
        <authorList>
            <person name="Ugalde J.A."/>
            <person name="Narasingarao P."/>
            <person name="Kuo S."/>
            <person name="Podell S."/>
            <person name="Allen E.E."/>
        </authorList>
    </citation>
    <scope>NUCLEOTIDE SEQUENCE [LARGE SCALE GENOMIC DNA]</scope>
    <source>
        <strain evidence="3 4">G22</strain>
    </source>
</reference>
<gene>
    <name evidence="3" type="ORF">K933_12026</name>
</gene>
<name>V4GS18_9EURY</name>
<dbReference type="PANTHER" id="PTHR46268">
    <property type="entry name" value="STRESS RESPONSE PROTEIN NHAX"/>
    <property type="match status" value="1"/>
</dbReference>
<dbReference type="InterPro" id="IPR006016">
    <property type="entry name" value="UspA"/>
</dbReference>
<sequence>MLAAVDGSDNSMRALRFAVEFADRFDGELDVVHVTDRETEATEEVLRRVDEVLASAGGEADFELDVVEGLELPTAREAGKELLSLVSDRGYDHVVVGHHGAGHIERAILGSASETVVRGTSVPVTVVP</sequence>
<feature type="domain" description="UspA" evidence="2">
    <location>
        <begin position="2"/>
        <end position="128"/>
    </location>
</feature>
<evidence type="ECO:0000256" key="1">
    <source>
        <dbReference type="ARBA" id="ARBA00008791"/>
    </source>
</evidence>
<accession>V4GS18</accession>
<dbReference type="Gene3D" id="3.40.50.620">
    <property type="entry name" value="HUPs"/>
    <property type="match status" value="1"/>
</dbReference>
<keyword evidence="4" id="KW-1185">Reference proteome</keyword>
<dbReference type="Proteomes" id="UP000017840">
    <property type="component" value="Unassembled WGS sequence"/>
</dbReference>
<comment type="similarity">
    <text evidence="1">Belongs to the universal stress protein A family.</text>
</comment>
<comment type="caution">
    <text evidence="3">The sequence shown here is derived from an EMBL/GenBank/DDBJ whole genome shotgun (WGS) entry which is preliminary data.</text>
</comment>
<dbReference type="eggNOG" id="arCOG02053">
    <property type="taxonomic scope" value="Archaea"/>
</dbReference>
<dbReference type="SUPFAM" id="SSF52402">
    <property type="entry name" value="Adenine nucleotide alpha hydrolases-like"/>
    <property type="match status" value="1"/>
</dbReference>
<dbReference type="InterPro" id="IPR006015">
    <property type="entry name" value="Universal_stress_UspA"/>
</dbReference>
<dbReference type="EMBL" id="ASGZ01000041">
    <property type="protein sequence ID" value="ESP87851.1"/>
    <property type="molecule type" value="Genomic_DNA"/>
</dbReference>
<evidence type="ECO:0000313" key="4">
    <source>
        <dbReference type="Proteomes" id="UP000017840"/>
    </source>
</evidence>
<dbReference type="AlphaFoldDB" id="V4GS18"/>
<proteinExistence type="inferred from homology"/>
<dbReference type="Pfam" id="PF00582">
    <property type="entry name" value="Usp"/>
    <property type="match status" value="1"/>
</dbReference>
<protein>
    <submittedName>
        <fullName evidence="3">Universal stress protein uspa-like protein</fullName>
    </submittedName>
</protein>
<dbReference type="PANTHER" id="PTHR46268:SF6">
    <property type="entry name" value="UNIVERSAL STRESS PROTEIN UP12"/>
    <property type="match status" value="1"/>
</dbReference>
<dbReference type="InterPro" id="IPR014729">
    <property type="entry name" value="Rossmann-like_a/b/a_fold"/>
</dbReference>
<evidence type="ECO:0000259" key="2">
    <source>
        <dbReference type="Pfam" id="PF00582"/>
    </source>
</evidence>
<organism evidence="3 4">
    <name type="scientific">Candidatus Halobonum tyrrellensis G22</name>
    <dbReference type="NCBI Taxonomy" id="1324957"/>
    <lineage>
        <taxon>Archaea</taxon>
        <taxon>Methanobacteriati</taxon>
        <taxon>Methanobacteriota</taxon>
        <taxon>Stenosarchaea group</taxon>
        <taxon>Halobacteria</taxon>
        <taxon>Halobacteriales</taxon>
        <taxon>Haloferacaceae</taxon>
        <taxon>Candidatus Halobonum</taxon>
    </lineage>
</organism>
<evidence type="ECO:0000313" key="3">
    <source>
        <dbReference type="EMBL" id="ESP87851.1"/>
    </source>
</evidence>
<dbReference type="PRINTS" id="PR01438">
    <property type="entry name" value="UNVRSLSTRESS"/>
</dbReference>